<dbReference type="AlphaFoldDB" id="H2ZB99"/>
<dbReference type="GeneTree" id="ENSGT00510000047420"/>
<reference evidence="6" key="2">
    <citation type="submission" date="2025-08" db="UniProtKB">
        <authorList>
            <consortium name="Ensembl"/>
        </authorList>
    </citation>
    <scope>IDENTIFICATION</scope>
</reference>
<keyword evidence="3" id="KW-0949">S-adenosyl-L-methionine</keyword>
<proteinExistence type="predicted"/>
<evidence type="ECO:0000313" key="7">
    <source>
        <dbReference type="Proteomes" id="UP000007875"/>
    </source>
</evidence>
<feature type="domain" description="SET" evidence="5">
    <location>
        <begin position="1"/>
        <end position="331"/>
    </location>
</feature>
<dbReference type="HOGENOM" id="CLU_054216_0_0_1"/>
<feature type="region of interest" description="Disordered" evidence="4">
    <location>
        <begin position="371"/>
        <end position="390"/>
    </location>
</feature>
<accession>H2ZB99</accession>
<dbReference type="GO" id="GO:0032259">
    <property type="term" value="P:methylation"/>
    <property type="evidence" value="ECO:0007669"/>
    <property type="project" value="UniProtKB-KW"/>
</dbReference>
<dbReference type="Proteomes" id="UP000007875">
    <property type="component" value="Unassembled WGS sequence"/>
</dbReference>
<evidence type="ECO:0000259" key="5">
    <source>
        <dbReference type="PROSITE" id="PS50280"/>
    </source>
</evidence>
<dbReference type="Ensembl" id="ENSCSAVT00000015037.1">
    <property type="protein sequence ID" value="ENSCSAVP00000014864.1"/>
    <property type="gene ID" value="ENSCSAVG00000008701.1"/>
</dbReference>
<dbReference type="InParanoid" id="H2ZB99"/>
<dbReference type="STRING" id="51511.ENSCSAVP00000014864"/>
<feature type="compositionally biased region" description="Acidic residues" evidence="4">
    <location>
        <begin position="371"/>
        <end position="383"/>
    </location>
</feature>
<dbReference type="Pfam" id="PF00856">
    <property type="entry name" value="SET"/>
    <property type="match status" value="1"/>
</dbReference>
<keyword evidence="2" id="KW-0808">Transferase</keyword>
<keyword evidence="1" id="KW-0489">Methyltransferase</keyword>
<dbReference type="PROSITE" id="PS50280">
    <property type="entry name" value="SET"/>
    <property type="match status" value="1"/>
</dbReference>
<name>H2ZB99_CIOSA</name>
<dbReference type="GO" id="GO:0045814">
    <property type="term" value="P:negative regulation of gene expression, epigenetic"/>
    <property type="evidence" value="ECO:0007669"/>
    <property type="project" value="TreeGrafter"/>
</dbReference>
<reference evidence="7" key="1">
    <citation type="submission" date="2003-08" db="EMBL/GenBank/DDBJ databases">
        <authorList>
            <person name="Birren B."/>
            <person name="Nusbaum C."/>
            <person name="Abebe A."/>
            <person name="Abouelleil A."/>
            <person name="Adekoya E."/>
            <person name="Ait-zahra M."/>
            <person name="Allen N."/>
            <person name="Allen T."/>
            <person name="An P."/>
            <person name="Anderson M."/>
            <person name="Anderson S."/>
            <person name="Arachchi H."/>
            <person name="Armbruster J."/>
            <person name="Bachantsang P."/>
            <person name="Baldwin J."/>
            <person name="Barry A."/>
            <person name="Bayul T."/>
            <person name="Blitshsteyn B."/>
            <person name="Bloom T."/>
            <person name="Blye J."/>
            <person name="Boguslavskiy L."/>
            <person name="Borowsky M."/>
            <person name="Boukhgalter B."/>
            <person name="Brunache A."/>
            <person name="Butler J."/>
            <person name="Calixte N."/>
            <person name="Calvo S."/>
            <person name="Camarata J."/>
            <person name="Campo K."/>
            <person name="Chang J."/>
            <person name="Cheshatsang Y."/>
            <person name="Citroen M."/>
            <person name="Collymore A."/>
            <person name="Considine T."/>
            <person name="Cook A."/>
            <person name="Cooke P."/>
            <person name="Corum B."/>
            <person name="Cuomo C."/>
            <person name="David R."/>
            <person name="Dawoe T."/>
            <person name="Degray S."/>
            <person name="Dodge S."/>
            <person name="Dooley K."/>
            <person name="Dorje P."/>
            <person name="Dorjee K."/>
            <person name="Dorris L."/>
            <person name="Duffey N."/>
            <person name="Dupes A."/>
            <person name="Elkins T."/>
            <person name="Engels R."/>
            <person name="Erickson J."/>
            <person name="Farina A."/>
            <person name="Faro S."/>
            <person name="Ferreira P."/>
            <person name="Fischer H."/>
            <person name="Fitzgerald M."/>
            <person name="Foley K."/>
            <person name="Gage D."/>
            <person name="Galagan J."/>
            <person name="Gearin G."/>
            <person name="Gnerre S."/>
            <person name="Gnirke A."/>
            <person name="Goyette A."/>
            <person name="Graham J."/>
            <person name="Grandbois E."/>
            <person name="Gyaltsen K."/>
            <person name="Hafez N."/>
            <person name="Hagopian D."/>
            <person name="Hagos B."/>
            <person name="Hall J."/>
            <person name="Hatcher B."/>
            <person name="Heller A."/>
            <person name="Higgins H."/>
            <person name="Honan T."/>
            <person name="Horn A."/>
            <person name="Houde N."/>
            <person name="Hughes L."/>
            <person name="Hulme W."/>
            <person name="Husby E."/>
            <person name="Iliev I."/>
            <person name="Jaffe D."/>
            <person name="Jones C."/>
            <person name="Kamal M."/>
            <person name="Kamat A."/>
            <person name="Kamvysselis M."/>
            <person name="Karlsson E."/>
            <person name="Kells C."/>
            <person name="Kieu A."/>
            <person name="Kisner P."/>
            <person name="Kodira C."/>
            <person name="Kulbokas E."/>
            <person name="Labutti K."/>
            <person name="Lama D."/>
            <person name="Landers T."/>
            <person name="Leger J."/>
            <person name="Levine S."/>
            <person name="Lewis D."/>
            <person name="Lewis T."/>
            <person name="Lindblad-toh K."/>
            <person name="Liu X."/>
            <person name="Lokyitsang T."/>
            <person name="Lokyitsang Y."/>
            <person name="Lucien O."/>
            <person name="Lui A."/>
            <person name="Ma L.J."/>
            <person name="Mabbitt R."/>
            <person name="Macdonald J."/>
            <person name="Maclean C."/>
            <person name="Major J."/>
            <person name="Manning J."/>
            <person name="Marabella R."/>
            <person name="Maru K."/>
            <person name="Matthews C."/>
            <person name="Mauceli E."/>
            <person name="Mccarthy M."/>
            <person name="Mcdonough S."/>
            <person name="Mcghee T."/>
            <person name="Meldrim J."/>
            <person name="Meneus L."/>
            <person name="Mesirov J."/>
            <person name="Mihalev A."/>
            <person name="Mihova T."/>
            <person name="Mikkelsen T."/>
            <person name="Mlenga V."/>
            <person name="Moru K."/>
            <person name="Mozes J."/>
            <person name="Mulrain L."/>
            <person name="Munson G."/>
            <person name="Naylor J."/>
            <person name="Newes C."/>
            <person name="Nguyen C."/>
            <person name="Nguyen N."/>
            <person name="Nguyen T."/>
            <person name="Nicol R."/>
            <person name="Nielsen C."/>
            <person name="Nizzari M."/>
            <person name="Norbu C."/>
            <person name="Norbu N."/>
            <person name="O'donnell P."/>
            <person name="Okoawo O."/>
            <person name="O'leary S."/>
            <person name="Omotosho B."/>
            <person name="O'neill K."/>
            <person name="Osman S."/>
            <person name="Parker S."/>
            <person name="Perrin D."/>
            <person name="Phunkhang P."/>
            <person name="Piqani B."/>
            <person name="Purcell S."/>
            <person name="Rachupka T."/>
            <person name="Ramasamy U."/>
            <person name="Rameau R."/>
            <person name="Ray V."/>
            <person name="Raymond C."/>
            <person name="Retta R."/>
            <person name="Richardson S."/>
            <person name="Rise C."/>
            <person name="Rodriguez J."/>
            <person name="Rogers J."/>
            <person name="Rogov P."/>
            <person name="Rutman M."/>
            <person name="Schupbach R."/>
            <person name="Seaman C."/>
            <person name="Settipalli S."/>
            <person name="Sharpe T."/>
            <person name="Sheridan J."/>
            <person name="Sherpa N."/>
            <person name="Shi J."/>
            <person name="Smirnov S."/>
            <person name="Smith C."/>
            <person name="Sougnez C."/>
            <person name="Spencer B."/>
            <person name="Stalker J."/>
            <person name="Stange-thomann N."/>
            <person name="Stavropoulos S."/>
            <person name="Stetson K."/>
            <person name="Stone C."/>
            <person name="Stone S."/>
            <person name="Stubbs M."/>
            <person name="Talamas J."/>
            <person name="Tchuinga P."/>
            <person name="Tenzing P."/>
            <person name="Tesfaye S."/>
            <person name="Theodore J."/>
            <person name="Thoulutsang Y."/>
            <person name="Topham K."/>
            <person name="Towey S."/>
            <person name="Tsamla T."/>
            <person name="Tsomo N."/>
            <person name="Vallee D."/>
            <person name="Vassiliev H."/>
            <person name="Venkataraman V."/>
            <person name="Vinson J."/>
            <person name="Vo A."/>
            <person name="Wade C."/>
            <person name="Wang S."/>
            <person name="Wangchuk T."/>
            <person name="Wangdi T."/>
            <person name="Whittaker C."/>
            <person name="Wilkinson J."/>
            <person name="Wu Y."/>
            <person name="Wyman D."/>
            <person name="Yadav S."/>
            <person name="Yang S."/>
            <person name="Yang X."/>
            <person name="Yeager S."/>
            <person name="Yee E."/>
            <person name="Young G."/>
            <person name="Zainoun J."/>
            <person name="Zembeck L."/>
            <person name="Zimmer A."/>
            <person name="Zody M."/>
            <person name="Lander E."/>
        </authorList>
    </citation>
    <scope>NUCLEOTIDE SEQUENCE [LARGE SCALE GENOMIC DNA]</scope>
</reference>
<evidence type="ECO:0000313" key="6">
    <source>
        <dbReference type="Ensembl" id="ENSCSAVP00000014864.1"/>
    </source>
</evidence>
<dbReference type="PANTHER" id="PTHR46402">
    <property type="entry name" value="SET AND MYND DOMAIN-CONTAINING PROTEIN 5"/>
    <property type="match status" value="1"/>
</dbReference>
<sequence>MSWYIKQVDDGKGYGLFAKQDITCGDVILEEEPLVCSQFSWNKLYKYRACDYCLKSLETAEEMCRRLAQNPSINLPHPECCKAKPETNVHCLNCEEVYCSMACREKAYNEYHKTLCPSSDQCDKSALEVLDETWRGFHFPPETASIQMIMRILARIKQEDKKEEFIAAIERFCHISTNNVEQIAHKLLGEQFSNQISVLRDQLKSALFDESVQHWFTTDGFKNIFALLGTNQQGIGSSALSVWVLNCDELNLQESDRLDLDSCIDDLYQELNNVAGTFLNCEGAGLYVTQSKCNHSCDPNAEVSYLYNNHRLTLKATKDLNQDEEITISYLSECLQSRGKITRQEFLRENYLFNCQCNKCMTLSEIDDVTSDEDYDEKDDDDNNNNLLEN</sequence>
<dbReference type="OMA" id="LMAMYQQ"/>
<evidence type="ECO:0000256" key="3">
    <source>
        <dbReference type="ARBA" id="ARBA00022691"/>
    </source>
</evidence>
<dbReference type="Gene3D" id="2.170.270.10">
    <property type="entry name" value="SET domain"/>
    <property type="match status" value="1"/>
</dbReference>
<reference evidence="6" key="3">
    <citation type="submission" date="2025-09" db="UniProtKB">
        <authorList>
            <consortium name="Ensembl"/>
        </authorList>
    </citation>
    <scope>IDENTIFICATION</scope>
</reference>
<dbReference type="InterPro" id="IPR001214">
    <property type="entry name" value="SET_dom"/>
</dbReference>
<dbReference type="SUPFAM" id="SSF82199">
    <property type="entry name" value="SET domain"/>
    <property type="match status" value="1"/>
</dbReference>
<evidence type="ECO:0000256" key="4">
    <source>
        <dbReference type="SAM" id="MobiDB-lite"/>
    </source>
</evidence>
<dbReference type="InterPro" id="IPR046341">
    <property type="entry name" value="SET_dom_sf"/>
</dbReference>
<dbReference type="PANTHER" id="PTHR46402:SF2">
    <property type="entry name" value="HISTONE-LYSINE N-TRIMETHYLTRANSFERASE SMYD5"/>
    <property type="match status" value="1"/>
</dbReference>
<protein>
    <recommendedName>
        <fullName evidence="5">SET domain-containing protein</fullName>
    </recommendedName>
</protein>
<keyword evidence="7" id="KW-1185">Reference proteome</keyword>
<dbReference type="Gene3D" id="6.10.140.2220">
    <property type="match status" value="1"/>
</dbReference>
<organism evidence="6 7">
    <name type="scientific">Ciona savignyi</name>
    <name type="common">Pacific transparent sea squirt</name>
    <dbReference type="NCBI Taxonomy" id="51511"/>
    <lineage>
        <taxon>Eukaryota</taxon>
        <taxon>Metazoa</taxon>
        <taxon>Chordata</taxon>
        <taxon>Tunicata</taxon>
        <taxon>Ascidiacea</taxon>
        <taxon>Phlebobranchia</taxon>
        <taxon>Cionidae</taxon>
        <taxon>Ciona</taxon>
    </lineage>
</organism>
<evidence type="ECO:0000256" key="2">
    <source>
        <dbReference type="ARBA" id="ARBA00022679"/>
    </source>
</evidence>
<dbReference type="eggNOG" id="KOG2084">
    <property type="taxonomic scope" value="Eukaryota"/>
</dbReference>
<dbReference type="Gene3D" id="1.10.220.160">
    <property type="match status" value="1"/>
</dbReference>
<dbReference type="SMART" id="SM00317">
    <property type="entry name" value="SET"/>
    <property type="match status" value="1"/>
</dbReference>
<dbReference type="GO" id="GO:0042799">
    <property type="term" value="F:histone H4K20 methyltransferase activity"/>
    <property type="evidence" value="ECO:0007669"/>
    <property type="project" value="TreeGrafter"/>
</dbReference>
<evidence type="ECO:0000256" key="1">
    <source>
        <dbReference type="ARBA" id="ARBA00022603"/>
    </source>
</evidence>